<dbReference type="Gene3D" id="3.90.1150.10">
    <property type="entry name" value="Aspartate Aminotransferase, domain 1"/>
    <property type="match status" value="1"/>
</dbReference>
<dbReference type="InterPro" id="IPR036388">
    <property type="entry name" value="WH-like_DNA-bd_sf"/>
</dbReference>
<evidence type="ECO:0000256" key="1">
    <source>
        <dbReference type="ARBA" id="ARBA00005384"/>
    </source>
</evidence>
<dbReference type="CDD" id="cd00609">
    <property type="entry name" value="AAT_like"/>
    <property type="match status" value="1"/>
</dbReference>
<dbReference type="Proteomes" id="UP001595462">
    <property type="component" value="Unassembled WGS sequence"/>
</dbReference>
<evidence type="ECO:0000256" key="3">
    <source>
        <dbReference type="ARBA" id="ARBA00023015"/>
    </source>
</evidence>
<keyword evidence="3" id="KW-0805">Transcription regulation</keyword>
<dbReference type="PROSITE" id="PS50949">
    <property type="entry name" value="HTH_GNTR"/>
    <property type="match status" value="1"/>
</dbReference>
<sequence length="482" mass="53404">MKLYEQAARTLRQRIDHGVYRVGDRLPSIRALCRELEISVSTAQEAYRRLEEAALVEARPKSGYYVIPREVPTVLPSVTRPAQRPLDVSQWDHVLALVDMAPDEDVLMLGRGVPDLEAATLKPLSRLLATLHRRGGAHDLSYDRLSGSRELRERIVRLATGSGCLLHPDDVLITTGCQEALSIAIRTLAAPGDVVAVDSPSFYGTMQILKANGLKALEIPTDPELGISLEALELALEQWPIRAIQVTPTCNNPLGYTMPESRKRALVALAQRFDVAIIEDDIYGDLSFATPRPKTLKAFDDDGRVLLCSGFSKTLGPGLRVGWIAPGRYRDQVTHMKYVSTGASATLPQLAVAEFIAKGHYERHLREMIRQYQRHRDVLLRLVKRHFSADTGISYPQGGFLMWLELPAGVDCLRLNERLAASRVRIAPGSLFSASGKYRHCLRLNYALPLTATVAEAIRRVGEVATDMVAEAIEHPLADSQR</sequence>
<dbReference type="InterPro" id="IPR015422">
    <property type="entry name" value="PyrdxlP-dep_Trfase_small"/>
</dbReference>
<dbReference type="SUPFAM" id="SSF46785">
    <property type="entry name" value="Winged helix' DNA-binding domain"/>
    <property type="match status" value="1"/>
</dbReference>
<dbReference type="InterPro" id="IPR015424">
    <property type="entry name" value="PyrdxlP-dep_Trfase"/>
</dbReference>
<dbReference type="Pfam" id="PF00155">
    <property type="entry name" value="Aminotran_1_2"/>
    <property type="match status" value="1"/>
</dbReference>
<dbReference type="PANTHER" id="PTHR46577:SF2">
    <property type="entry name" value="TRANSCRIPTIONAL REGULATORY PROTEIN"/>
    <property type="match status" value="1"/>
</dbReference>
<dbReference type="PANTHER" id="PTHR46577">
    <property type="entry name" value="HTH-TYPE TRANSCRIPTIONAL REGULATORY PROTEIN GABR"/>
    <property type="match status" value="1"/>
</dbReference>
<dbReference type="InterPro" id="IPR004839">
    <property type="entry name" value="Aminotransferase_I/II_large"/>
</dbReference>
<evidence type="ECO:0000256" key="5">
    <source>
        <dbReference type="ARBA" id="ARBA00023163"/>
    </source>
</evidence>
<name>A0ABV7EK21_9GAMM</name>
<evidence type="ECO:0000313" key="8">
    <source>
        <dbReference type="Proteomes" id="UP001595462"/>
    </source>
</evidence>
<evidence type="ECO:0000256" key="4">
    <source>
        <dbReference type="ARBA" id="ARBA00023125"/>
    </source>
</evidence>
<comment type="similarity">
    <text evidence="1">In the C-terminal section; belongs to the class-I pyridoxal-phosphate-dependent aminotransferase family.</text>
</comment>
<dbReference type="CDD" id="cd07377">
    <property type="entry name" value="WHTH_GntR"/>
    <property type="match status" value="1"/>
</dbReference>
<reference evidence="8" key="1">
    <citation type="journal article" date="2019" name="Int. J. Syst. Evol. Microbiol.">
        <title>The Global Catalogue of Microorganisms (GCM) 10K type strain sequencing project: providing services to taxonomists for standard genome sequencing and annotation.</title>
        <authorList>
            <consortium name="The Broad Institute Genomics Platform"/>
            <consortium name="The Broad Institute Genome Sequencing Center for Infectious Disease"/>
            <person name="Wu L."/>
            <person name="Ma J."/>
        </authorList>
    </citation>
    <scope>NUCLEOTIDE SEQUENCE [LARGE SCALE GENOMIC DNA]</scope>
    <source>
        <strain evidence="8">KCTC 52640</strain>
    </source>
</reference>
<evidence type="ECO:0000259" key="6">
    <source>
        <dbReference type="PROSITE" id="PS50949"/>
    </source>
</evidence>
<dbReference type="InterPro" id="IPR000524">
    <property type="entry name" value="Tscrpt_reg_HTH_GntR"/>
</dbReference>
<dbReference type="SUPFAM" id="SSF53383">
    <property type="entry name" value="PLP-dependent transferases"/>
    <property type="match status" value="1"/>
</dbReference>
<keyword evidence="2" id="KW-0663">Pyridoxal phosphate</keyword>
<evidence type="ECO:0000256" key="2">
    <source>
        <dbReference type="ARBA" id="ARBA00022898"/>
    </source>
</evidence>
<keyword evidence="4" id="KW-0238">DNA-binding</keyword>
<dbReference type="GO" id="GO:0008483">
    <property type="term" value="F:transaminase activity"/>
    <property type="evidence" value="ECO:0007669"/>
    <property type="project" value="UniProtKB-KW"/>
</dbReference>
<gene>
    <name evidence="7" type="ORF">ACFOSU_04130</name>
</gene>
<protein>
    <submittedName>
        <fullName evidence="7">PLP-dependent aminotransferase family protein</fullName>
    </submittedName>
</protein>
<feature type="domain" description="HTH gntR-type" evidence="6">
    <location>
        <begin position="1"/>
        <end position="69"/>
    </location>
</feature>
<keyword evidence="7" id="KW-0808">Transferase</keyword>
<dbReference type="Gene3D" id="3.40.640.10">
    <property type="entry name" value="Type I PLP-dependent aspartate aminotransferase-like (Major domain)"/>
    <property type="match status" value="1"/>
</dbReference>
<proteinExistence type="inferred from homology"/>
<dbReference type="Gene3D" id="1.10.10.10">
    <property type="entry name" value="Winged helix-like DNA-binding domain superfamily/Winged helix DNA-binding domain"/>
    <property type="match status" value="1"/>
</dbReference>
<evidence type="ECO:0000313" key="7">
    <source>
        <dbReference type="EMBL" id="MFC3103072.1"/>
    </source>
</evidence>
<dbReference type="EMBL" id="JBHRSS010000003">
    <property type="protein sequence ID" value="MFC3103072.1"/>
    <property type="molecule type" value="Genomic_DNA"/>
</dbReference>
<keyword evidence="8" id="KW-1185">Reference proteome</keyword>
<keyword evidence="7" id="KW-0032">Aminotransferase</keyword>
<organism evidence="7 8">
    <name type="scientific">Salinisphaera aquimarina</name>
    <dbReference type="NCBI Taxonomy" id="2094031"/>
    <lineage>
        <taxon>Bacteria</taxon>
        <taxon>Pseudomonadati</taxon>
        <taxon>Pseudomonadota</taxon>
        <taxon>Gammaproteobacteria</taxon>
        <taxon>Salinisphaerales</taxon>
        <taxon>Salinisphaeraceae</taxon>
        <taxon>Salinisphaera</taxon>
    </lineage>
</organism>
<accession>A0ABV7EK21</accession>
<dbReference type="InterPro" id="IPR036390">
    <property type="entry name" value="WH_DNA-bd_sf"/>
</dbReference>
<dbReference type="InterPro" id="IPR015421">
    <property type="entry name" value="PyrdxlP-dep_Trfase_major"/>
</dbReference>
<dbReference type="SMART" id="SM00345">
    <property type="entry name" value="HTH_GNTR"/>
    <property type="match status" value="1"/>
</dbReference>
<dbReference type="RefSeq" id="WP_380686743.1">
    <property type="nucleotide sequence ID" value="NZ_JBHRSS010000003.1"/>
</dbReference>
<dbReference type="Pfam" id="PF00392">
    <property type="entry name" value="GntR"/>
    <property type="match status" value="1"/>
</dbReference>
<comment type="caution">
    <text evidence="7">The sequence shown here is derived from an EMBL/GenBank/DDBJ whole genome shotgun (WGS) entry which is preliminary data.</text>
</comment>
<keyword evidence="5" id="KW-0804">Transcription</keyword>
<dbReference type="InterPro" id="IPR051446">
    <property type="entry name" value="HTH_trans_reg/aminotransferase"/>
</dbReference>